<dbReference type="SUPFAM" id="SSF46894">
    <property type="entry name" value="C-terminal effector domain of the bipartite response regulators"/>
    <property type="match status" value="1"/>
</dbReference>
<dbReference type="RefSeq" id="WP_005366828.1">
    <property type="nucleotide sequence ID" value="NZ_CH902599.1"/>
</dbReference>
<keyword evidence="3" id="KW-0812">Transmembrane</keyword>
<evidence type="ECO:0000259" key="4">
    <source>
        <dbReference type="PROSITE" id="PS51755"/>
    </source>
</evidence>
<dbReference type="GO" id="GO:0003677">
    <property type="term" value="F:DNA binding"/>
    <property type="evidence" value="ECO:0007669"/>
    <property type="project" value="UniProtKB-UniRule"/>
</dbReference>
<accession>Q1ZME1</accession>
<keyword evidence="1 2" id="KW-0238">DNA-binding</keyword>
<dbReference type="GO" id="GO:0006355">
    <property type="term" value="P:regulation of DNA-templated transcription"/>
    <property type="evidence" value="ECO:0007669"/>
    <property type="project" value="InterPro"/>
</dbReference>
<keyword evidence="3" id="KW-0472">Membrane</keyword>
<dbReference type="InterPro" id="IPR016032">
    <property type="entry name" value="Sig_transdc_resp-reg_C-effctor"/>
</dbReference>
<gene>
    <name evidence="5" type="ORF">VAS14_15997</name>
</gene>
<dbReference type="eggNOG" id="ENOG502ZU6E">
    <property type="taxonomic scope" value="Bacteria"/>
</dbReference>
<protein>
    <recommendedName>
        <fullName evidence="4">OmpR/PhoB-type domain-containing protein</fullName>
    </recommendedName>
</protein>
<comment type="caution">
    <text evidence="5">The sequence shown here is derived from an EMBL/GenBank/DDBJ whole genome shotgun (WGS) entry which is preliminary data.</text>
</comment>
<organism evidence="5 6">
    <name type="scientific">Photobacterium angustum (strain S14 / CCUG 15956)</name>
    <name type="common">Vibrio sp. (strain S14 / CCUG 15956)</name>
    <dbReference type="NCBI Taxonomy" id="314292"/>
    <lineage>
        <taxon>Bacteria</taxon>
        <taxon>Pseudomonadati</taxon>
        <taxon>Pseudomonadota</taxon>
        <taxon>Gammaproteobacteria</taxon>
        <taxon>Vibrionales</taxon>
        <taxon>Vibrionaceae</taxon>
        <taxon>Photobacterium</taxon>
    </lineage>
</organism>
<dbReference type="EMBL" id="AAOJ01000008">
    <property type="protein sequence ID" value="EAS63299.1"/>
    <property type="molecule type" value="Genomic_DNA"/>
</dbReference>
<dbReference type="InterPro" id="IPR001867">
    <property type="entry name" value="OmpR/PhoB-type_DNA-bd"/>
</dbReference>
<evidence type="ECO:0000256" key="2">
    <source>
        <dbReference type="PROSITE-ProRule" id="PRU01091"/>
    </source>
</evidence>
<dbReference type="AlphaFoldDB" id="Q1ZME1"/>
<dbReference type="Gene3D" id="1.10.10.10">
    <property type="entry name" value="Winged helix-like DNA-binding domain superfamily/Winged helix DNA-binding domain"/>
    <property type="match status" value="1"/>
</dbReference>
<evidence type="ECO:0000313" key="5">
    <source>
        <dbReference type="EMBL" id="EAS63299.1"/>
    </source>
</evidence>
<evidence type="ECO:0000313" key="6">
    <source>
        <dbReference type="Proteomes" id="UP000001603"/>
    </source>
</evidence>
<dbReference type="HOGENOM" id="CLU_1659125_0_0_6"/>
<dbReference type="GO" id="GO:0000160">
    <property type="term" value="P:phosphorelay signal transduction system"/>
    <property type="evidence" value="ECO:0007669"/>
    <property type="project" value="InterPro"/>
</dbReference>
<name>Q1ZME1_PHOAS</name>
<sequence length="159" mass="18317">MNSSQRYTVDFYNYELMLPDGRFNKLAKSEVLIIEHFIINKGEYINSKTLVEVGWPKKVVGTNSLSVAISNIRRQFERKDIIAYSKNMGYKINEELDLELVKDNESITDKPIDIELKSNIPVTDIDKSFFSKVMNTGFLLVLLLLIIDSLSLTLFFKVI</sequence>
<reference evidence="5 6" key="1">
    <citation type="journal article" date="2009" name="Proc. Natl. Acad. Sci. U.S.A.">
        <title>The genomic basis of trophic strategy in marine bacteria.</title>
        <authorList>
            <person name="Lauro F.M."/>
            <person name="McDougald D."/>
            <person name="Thomas T."/>
            <person name="Williams T.J."/>
            <person name="Egan S."/>
            <person name="Rice S."/>
            <person name="DeMaere M.Z."/>
            <person name="Ting L."/>
            <person name="Ertan H."/>
            <person name="Johnson J."/>
            <person name="Ferriera S."/>
            <person name="Lapidus A."/>
            <person name="Anderson I."/>
            <person name="Kyrpides N."/>
            <person name="Munk A.C."/>
            <person name="Detter C."/>
            <person name="Han C.S."/>
            <person name="Brown M.V."/>
            <person name="Robb F.T."/>
            <person name="Kjelleberg S."/>
            <person name="Cavicchioli R."/>
        </authorList>
    </citation>
    <scope>NUCLEOTIDE SEQUENCE [LARGE SCALE GENOMIC DNA]</scope>
    <source>
        <strain evidence="5 6">S14</strain>
    </source>
</reference>
<feature type="DNA-binding region" description="OmpR/PhoB-type" evidence="2">
    <location>
        <begin position="1"/>
        <end position="94"/>
    </location>
</feature>
<dbReference type="Proteomes" id="UP000001603">
    <property type="component" value="Unassembled WGS sequence"/>
</dbReference>
<proteinExistence type="predicted"/>
<dbReference type="InterPro" id="IPR036388">
    <property type="entry name" value="WH-like_DNA-bd_sf"/>
</dbReference>
<evidence type="ECO:0000256" key="3">
    <source>
        <dbReference type="SAM" id="Phobius"/>
    </source>
</evidence>
<keyword evidence="3" id="KW-1133">Transmembrane helix</keyword>
<dbReference type="OrthoDB" id="5904978at2"/>
<evidence type="ECO:0000256" key="1">
    <source>
        <dbReference type="ARBA" id="ARBA00023125"/>
    </source>
</evidence>
<feature type="transmembrane region" description="Helical" evidence="3">
    <location>
        <begin position="137"/>
        <end position="156"/>
    </location>
</feature>
<dbReference type="Pfam" id="PF00486">
    <property type="entry name" value="Trans_reg_C"/>
    <property type="match status" value="1"/>
</dbReference>
<dbReference type="PROSITE" id="PS51755">
    <property type="entry name" value="OMPR_PHOB"/>
    <property type="match status" value="1"/>
</dbReference>
<feature type="domain" description="OmpR/PhoB-type" evidence="4">
    <location>
        <begin position="1"/>
        <end position="94"/>
    </location>
</feature>